<gene>
    <name evidence="2" type="ORF">AKG60_12565</name>
    <name evidence="1" type="ORF">YA91_04535</name>
</gene>
<reference evidence="1" key="2">
    <citation type="submission" date="2017-09" db="EMBL/GenBank/DDBJ databases">
        <authorList>
            <person name="Ehlers B."/>
            <person name="Leendertz F.H."/>
        </authorList>
    </citation>
    <scope>NUCLEOTIDE SEQUENCE</scope>
    <source>
        <strain evidence="1">MAVP-26</strain>
    </source>
</reference>
<dbReference type="PANTHER" id="PTHR43737:SF1">
    <property type="entry name" value="DUF1501 DOMAIN-CONTAINING PROTEIN"/>
    <property type="match status" value="1"/>
</dbReference>
<proteinExistence type="predicted"/>
<keyword evidence="3" id="KW-1185">Reference proteome</keyword>
<organism evidence="1">
    <name type="scientific">Vibrio parahaemolyticus</name>
    <dbReference type="NCBI Taxonomy" id="670"/>
    <lineage>
        <taxon>Bacteria</taxon>
        <taxon>Pseudomonadati</taxon>
        <taxon>Pseudomonadota</taxon>
        <taxon>Gammaproteobacteria</taxon>
        <taxon>Vibrionales</taxon>
        <taxon>Vibrionaceae</taxon>
        <taxon>Vibrio</taxon>
    </lineage>
</organism>
<dbReference type="InterPro" id="IPR014917">
    <property type="entry name" value="DUF1800"/>
</dbReference>
<dbReference type="PANTHER" id="PTHR43737">
    <property type="entry name" value="BLL7424 PROTEIN"/>
    <property type="match status" value="1"/>
</dbReference>
<sequence>MRRQKQNGISCWVLGFLAMLLCYAGPVSSEEDSANFVNARFLYQSTFGPTPALIDQVEEVGIESWIKQQLLLPATYHRPLYETPFSKGAQANRENAWYQIVLTSEDQLRQRMAFALSQILVVSRYGGALSSKPTGLVDYYDVLVKHAFGNYRDLLHEVAIHPAMGNYLSMMGSTKENTSTGALPDENFARELMQLFTLGLYELNLDGSVKRDPKTGKPLPTYSQTDIQELARALTGWKNSDTAFVEPMRVINSRHDTNEKTVLGTTIPAGLTAQEELSQVLDILMSHPNIAPFVSKFLIQRFVSSNPSPEYVARVARVFNNNGKGVKGDLSAVIRAVLLDNEAMGLTNTPPMKVKEPILVLTNFHRAAGFTLTAARYDGATTVMNTAEQGALRSPSVFNFYSPDYQPSNEFVQSGMVSPEYELLDWSVYTDLVNFMLSSTRSGGGDTYTLDFSELYSLLDDHEALVERVDERFFAGTASPELKALLLEVSDEYRTDYVPTTKLALVIFTAISGDEFYIQD</sequence>
<dbReference type="EMBL" id="LHQV01000015">
    <property type="protein sequence ID" value="OQJ98854.1"/>
    <property type="molecule type" value="Genomic_DNA"/>
</dbReference>
<accession>A0A249VZZ3</accession>
<dbReference type="AlphaFoldDB" id="A0A249VZZ3"/>
<evidence type="ECO:0000313" key="2">
    <source>
        <dbReference type="EMBL" id="OQJ98854.1"/>
    </source>
</evidence>
<dbReference type="EMBL" id="CP023247">
    <property type="protein sequence ID" value="ASZ49884.1"/>
    <property type="molecule type" value="Genomic_DNA"/>
</dbReference>
<evidence type="ECO:0000313" key="1">
    <source>
        <dbReference type="EMBL" id="ASZ49884.1"/>
    </source>
</evidence>
<evidence type="ECO:0000313" key="3">
    <source>
        <dbReference type="Proteomes" id="UP000191946"/>
    </source>
</evidence>
<reference evidence="2 3" key="1">
    <citation type="submission" date="2015-08" db="EMBL/GenBank/DDBJ databases">
        <title>Draft Genome Sequences of Vibrio parahaemolyticus Strains.</title>
        <authorList>
            <person name="Gonzalez-Escalona N."/>
            <person name="DePaola A."/>
        </authorList>
    </citation>
    <scope>NUCLEOTIDE SEQUENCE [LARGE SCALE GENOMIC DNA]</scope>
    <source>
        <strain evidence="2 3">CFSAN001621</strain>
    </source>
</reference>
<protein>
    <submittedName>
        <fullName evidence="1">DUF1800 domain-containing protein</fullName>
    </submittedName>
</protein>
<dbReference type="Proteomes" id="UP000191946">
    <property type="component" value="Unassembled WGS sequence"/>
</dbReference>
<dbReference type="Pfam" id="PF08811">
    <property type="entry name" value="DUF1800"/>
    <property type="match status" value="1"/>
</dbReference>
<name>A0A249VZZ3_VIBPH</name>
<dbReference type="RefSeq" id="WP_029828101.1">
    <property type="nucleotide sequence ID" value="NZ_CP023247.2"/>
</dbReference>